<keyword evidence="3" id="KW-1185">Reference proteome</keyword>
<evidence type="ECO:0000313" key="2">
    <source>
        <dbReference type="EMBL" id="TEY45468.1"/>
    </source>
</evidence>
<feature type="region of interest" description="Disordered" evidence="1">
    <location>
        <begin position="36"/>
        <end position="64"/>
    </location>
</feature>
<sequence length="64" mass="6858">MPEDVMGSKALFRDISDTPVISTVVSNKKKVAVVAGSRSRSSGRGKVDGICTVSRPHGKEESRR</sequence>
<name>A0A4Y8CT52_9HELO</name>
<reference evidence="2 3" key="1">
    <citation type="submission" date="2017-11" db="EMBL/GenBank/DDBJ databases">
        <title>Comparative genomics of Botrytis spp.</title>
        <authorList>
            <person name="Valero-Jimenez C.A."/>
            <person name="Tapia P."/>
            <person name="Veloso J."/>
            <person name="Silva-Moreno E."/>
            <person name="Staats M."/>
            <person name="Valdes J.H."/>
            <person name="Van Kan J.A.L."/>
        </authorList>
    </citation>
    <scope>NUCLEOTIDE SEQUENCE [LARGE SCALE GENOMIC DNA]</scope>
    <source>
        <strain evidence="2 3">MUCL2830</strain>
    </source>
</reference>
<dbReference type="Proteomes" id="UP000297299">
    <property type="component" value="Unassembled WGS sequence"/>
</dbReference>
<dbReference type="AlphaFoldDB" id="A0A4Y8CT52"/>
<evidence type="ECO:0000256" key="1">
    <source>
        <dbReference type="SAM" id="MobiDB-lite"/>
    </source>
</evidence>
<protein>
    <submittedName>
        <fullName evidence="2">Uncharacterized protein</fullName>
    </submittedName>
</protein>
<dbReference type="EMBL" id="PHWZ01000331">
    <property type="protein sequence ID" value="TEY45468.1"/>
    <property type="molecule type" value="Genomic_DNA"/>
</dbReference>
<accession>A0A4Y8CT52</accession>
<proteinExistence type="predicted"/>
<gene>
    <name evidence="2" type="ORF">BOTCAL_0332g00090</name>
</gene>
<organism evidence="2 3">
    <name type="scientific">Botryotinia calthae</name>
    <dbReference type="NCBI Taxonomy" id="38488"/>
    <lineage>
        <taxon>Eukaryota</taxon>
        <taxon>Fungi</taxon>
        <taxon>Dikarya</taxon>
        <taxon>Ascomycota</taxon>
        <taxon>Pezizomycotina</taxon>
        <taxon>Leotiomycetes</taxon>
        <taxon>Helotiales</taxon>
        <taxon>Sclerotiniaceae</taxon>
        <taxon>Botryotinia</taxon>
    </lineage>
</organism>
<comment type="caution">
    <text evidence="2">The sequence shown here is derived from an EMBL/GenBank/DDBJ whole genome shotgun (WGS) entry which is preliminary data.</text>
</comment>
<evidence type="ECO:0000313" key="3">
    <source>
        <dbReference type="Proteomes" id="UP000297299"/>
    </source>
</evidence>